<feature type="transmembrane region" description="Helical" evidence="7">
    <location>
        <begin position="118"/>
        <end position="138"/>
    </location>
</feature>
<dbReference type="GO" id="GO:0005886">
    <property type="term" value="C:plasma membrane"/>
    <property type="evidence" value="ECO:0007669"/>
    <property type="project" value="TreeGrafter"/>
</dbReference>
<feature type="transmembrane region" description="Helical" evidence="7">
    <location>
        <begin position="51"/>
        <end position="77"/>
    </location>
</feature>
<feature type="transmembrane region" description="Helical" evidence="7">
    <location>
        <begin position="356"/>
        <end position="374"/>
    </location>
</feature>
<feature type="transmembrane region" description="Helical" evidence="7">
    <location>
        <begin position="89"/>
        <end position="111"/>
    </location>
</feature>
<feature type="domain" description="Major facilitator superfamily (MFS) profile" evidence="8">
    <location>
        <begin position="54"/>
        <end position="541"/>
    </location>
</feature>
<feature type="transmembrane region" description="Helical" evidence="7">
    <location>
        <begin position="316"/>
        <end position="336"/>
    </location>
</feature>
<dbReference type="OMA" id="DIAWYES"/>
<dbReference type="Gene3D" id="1.20.1250.20">
    <property type="entry name" value="MFS general substrate transporter like domains"/>
    <property type="match status" value="1"/>
</dbReference>
<dbReference type="GO" id="GO:0022857">
    <property type="term" value="F:transmembrane transporter activity"/>
    <property type="evidence" value="ECO:0007669"/>
    <property type="project" value="InterPro"/>
</dbReference>
<dbReference type="FunFam" id="1.20.1250.20:FF:000196">
    <property type="entry name" value="MFS toxin efflux pump (AflT)"/>
    <property type="match status" value="1"/>
</dbReference>
<dbReference type="OrthoDB" id="10021397at2759"/>
<dbReference type="InterPro" id="IPR011701">
    <property type="entry name" value="MFS"/>
</dbReference>
<accession>A0A179IL13</accession>
<dbReference type="InterPro" id="IPR036259">
    <property type="entry name" value="MFS_trans_sf"/>
</dbReference>
<dbReference type="CDD" id="cd17502">
    <property type="entry name" value="MFS_Azr1_MDR_like"/>
    <property type="match status" value="1"/>
</dbReference>
<keyword evidence="2" id="KW-0813">Transport</keyword>
<feature type="compositionally biased region" description="Basic and acidic residues" evidence="6">
    <location>
        <begin position="553"/>
        <end position="563"/>
    </location>
</feature>
<organism evidence="9 10">
    <name type="scientific">Cordyceps confragosa</name>
    <name type="common">Lecanicillium lecanii</name>
    <dbReference type="NCBI Taxonomy" id="2714763"/>
    <lineage>
        <taxon>Eukaryota</taxon>
        <taxon>Fungi</taxon>
        <taxon>Dikarya</taxon>
        <taxon>Ascomycota</taxon>
        <taxon>Pezizomycotina</taxon>
        <taxon>Sordariomycetes</taxon>
        <taxon>Hypocreomycetidae</taxon>
        <taxon>Hypocreales</taxon>
        <taxon>Cordycipitaceae</taxon>
        <taxon>Akanthomyces</taxon>
    </lineage>
</organism>
<dbReference type="Proteomes" id="UP000243081">
    <property type="component" value="Unassembled WGS sequence"/>
</dbReference>
<keyword evidence="10" id="KW-1185">Reference proteome</keyword>
<evidence type="ECO:0000256" key="5">
    <source>
        <dbReference type="ARBA" id="ARBA00023136"/>
    </source>
</evidence>
<evidence type="ECO:0000256" key="2">
    <source>
        <dbReference type="ARBA" id="ARBA00022448"/>
    </source>
</evidence>
<dbReference type="SUPFAM" id="SSF103473">
    <property type="entry name" value="MFS general substrate transporter"/>
    <property type="match status" value="1"/>
</dbReference>
<feature type="transmembrane region" description="Helical" evidence="7">
    <location>
        <begin position="415"/>
        <end position="436"/>
    </location>
</feature>
<feature type="transmembrane region" description="Helical" evidence="7">
    <location>
        <begin position="246"/>
        <end position="267"/>
    </location>
</feature>
<protein>
    <recommendedName>
        <fullName evidence="8">Major facilitator superfamily (MFS) profile domain-containing protein</fullName>
    </recommendedName>
</protein>
<dbReference type="PANTHER" id="PTHR23501:SF153">
    <property type="entry name" value="AFLATOXIN EFFLUX PUMP, PUTATIVE-RELATED"/>
    <property type="match status" value="1"/>
</dbReference>
<name>A0A179IL13_CORDF</name>
<dbReference type="InterPro" id="IPR001958">
    <property type="entry name" value="Tet-R_TetA/multi-R_MdtG-like"/>
</dbReference>
<evidence type="ECO:0000313" key="10">
    <source>
        <dbReference type="Proteomes" id="UP000243081"/>
    </source>
</evidence>
<gene>
    <name evidence="9" type="ORF">LLEC1_00436</name>
</gene>
<feature type="region of interest" description="Disordered" evidence="6">
    <location>
        <begin position="1"/>
        <end position="39"/>
    </location>
</feature>
<feature type="compositionally biased region" description="Basic and acidic residues" evidence="6">
    <location>
        <begin position="1"/>
        <end position="29"/>
    </location>
</feature>
<dbReference type="AlphaFoldDB" id="A0A179IL13"/>
<feature type="transmembrane region" description="Helical" evidence="7">
    <location>
        <begin position="208"/>
        <end position="226"/>
    </location>
</feature>
<feature type="transmembrane region" description="Helical" evidence="7">
    <location>
        <begin position="383"/>
        <end position="403"/>
    </location>
</feature>
<dbReference type="PROSITE" id="PS50850">
    <property type="entry name" value="MFS"/>
    <property type="match status" value="1"/>
</dbReference>
<keyword evidence="3 7" id="KW-0812">Transmembrane</keyword>
<evidence type="ECO:0000259" key="8">
    <source>
        <dbReference type="PROSITE" id="PS50850"/>
    </source>
</evidence>
<evidence type="ECO:0000256" key="1">
    <source>
        <dbReference type="ARBA" id="ARBA00004141"/>
    </source>
</evidence>
<dbReference type="Pfam" id="PF07690">
    <property type="entry name" value="MFS_1"/>
    <property type="match status" value="1"/>
</dbReference>
<evidence type="ECO:0000256" key="4">
    <source>
        <dbReference type="ARBA" id="ARBA00022989"/>
    </source>
</evidence>
<feature type="transmembrane region" description="Helical" evidence="7">
    <location>
        <begin position="517"/>
        <end position="536"/>
    </location>
</feature>
<comment type="caution">
    <text evidence="9">The sequence shown here is derived from an EMBL/GenBank/DDBJ whole genome shotgun (WGS) entry which is preliminary data.</text>
</comment>
<evidence type="ECO:0000256" key="3">
    <source>
        <dbReference type="ARBA" id="ARBA00022692"/>
    </source>
</evidence>
<keyword evidence="5 7" id="KW-0472">Membrane</keyword>
<keyword evidence="4 7" id="KW-1133">Transmembrane helix</keyword>
<feature type="transmembrane region" description="Helical" evidence="7">
    <location>
        <begin position="144"/>
        <end position="165"/>
    </location>
</feature>
<dbReference type="PANTHER" id="PTHR23501">
    <property type="entry name" value="MAJOR FACILITATOR SUPERFAMILY"/>
    <property type="match status" value="1"/>
</dbReference>
<proteinExistence type="predicted"/>
<comment type="subcellular location">
    <subcellularLocation>
        <location evidence="1">Membrane</location>
        <topology evidence="1">Multi-pass membrane protein</topology>
    </subcellularLocation>
</comment>
<dbReference type="PRINTS" id="PR01035">
    <property type="entry name" value="TCRTETA"/>
</dbReference>
<dbReference type="Gene3D" id="1.20.1720.10">
    <property type="entry name" value="Multidrug resistance protein D"/>
    <property type="match status" value="1"/>
</dbReference>
<evidence type="ECO:0000313" key="9">
    <source>
        <dbReference type="EMBL" id="OAR02311.1"/>
    </source>
</evidence>
<evidence type="ECO:0000256" key="7">
    <source>
        <dbReference type="SAM" id="Phobius"/>
    </source>
</evidence>
<sequence length="563" mass="60490">MQCLDEAVHRGSHNDDQQSSRNESKDVDKSFGNGKTEPIVEKSKPLSKKRLLPTMVALYLVFFLIALDRTIIGTAIPSISTEFSSFGDIAWYESAFLLPLCVLQLSFGLVLKYYSTKHVLFVFTAIFEIGSIICAAAPTSSALIAGRAITGIGAAAIAPGVYLMITLIVPLQDRPKYLGSLGSAFGISSILGPVLGGYLTSVTWRWCFWINLPLGCTALVLLWVLAPDLPPPAQRAKTWRQKVWQLDPIGFLLIGPSISCLLFALQLGGKDQRWSGGRTVVLFVVFGVLLLAFVAYQLWKGNESTLPHKIMGQRTVLVACLVSFCIGAVLVIYAFYLPIWFQVVQGKSPQSSGLSLLPLLLSNVLSVVAGGILVSRLGYFTPFAIAGSAVLVAGGALITTWTADISMGKWIGYQILTGVGLGMCLQQPAIAIQAVLREDEISIGTSALNFAVFLGGSILVTVSQTLFEHQLVKKLIKIVPGLDPARLTGSGAANLKNLVPPAQQLEALAAYNDSMRAIWYLALALAAVAFCASFGLEWKNIKAKPSGLSSDTETTKNGKRFDG</sequence>
<feature type="transmembrane region" description="Helical" evidence="7">
    <location>
        <begin position="177"/>
        <end position="196"/>
    </location>
</feature>
<feature type="transmembrane region" description="Helical" evidence="7">
    <location>
        <begin position="448"/>
        <end position="467"/>
    </location>
</feature>
<feature type="transmembrane region" description="Helical" evidence="7">
    <location>
        <begin position="279"/>
        <end position="296"/>
    </location>
</feature>
<feature type="region of interest" description="Disordered" evidence="6">
    <location>
        <begin position="544"/>
        <end position="563"/>
    </location>
</feature>
<dbReference type="InterPro" id="IPR020846">
    <property type="entry name" value="MFS_dom"/>
</dbReference>
<dbReference type="EMBL" id="LUKN01000744">
    <property type="protein sequence ID" value="OAR02311.1"/>
    <property type="molecule type" value="Genomic_DNA"/>
</dbReference>
<evidence type="ECO:0000256" key="6">
    <source>
        <dbReference type="SAM" id="MobiDB-lite"/>
    </source>
</evidence>
<reference evidence="9 10" key="1">
    <citation type="submission" date="2016-03" db="EMBL/GenBank/DDBJ databases">
        <title>Fine-scale spatial genetic structure of a fungal parasite of coffee scale insects.</title>
        <authorList>
            <person name="Jackson D."/>
            <person name="Zemenick K.A."/>
            <person name="Malloure B."/>
            <person name="Quandt C.A."/>
            <person name="James T.Y."/>
        </authorList>
    </citation>
    <scope>NUCLEOTIDE SEQUENCE [LARGE SCALE GENOMIC DNA]</scope>
    <source>
        <strain evidence="9 10">UM487</strain>
    </source>
</reference>